<evidence type="ECO:0000256" key="1">
    <source>
        <dbReference type="SAM" id="MobiDB-lite"/>
    </source>
</evidence>
<feature type="region of interest" description="Disordered" evidence="1">
    <location>
        <begin position="326"/>
        <end position="366"/>
    </location>
</feature>
<protein>
    <submittedName>
        <fullName evidence="2">Uncharacterized protein</fullName>
    </submittedName>
</protein>
<dbReference type="Proteomes" id="UP000275078">
    <property type="component" value="Unassembled WGS sequence"/>
</dbReference>
<reference evidence="2 3" key="1">
    <citation type="journal article" date="2018" name="Nat. Ecol. Evol.">
        <title>Pezizomycetes genomes reveal the molecular basis of ectomycorrhizal truffle lifestyle.</title>
        <authorList>
            <person name="Murat C."/>
            <person name="Payen T."/>
            <person name="Noel B."/>
            <person name="Kuo A."/>
            <person name="Morin E."/>
            <person name="Chen J."/>
            <person name="Kohler A."/>
            <person name="Krizsan K."/>
            <person name="Balestrini R."/>
            <person name="Da Silva C."/>
            <person name="Montanini B."/>
            <person name="Hainaut M."/>
            <person name="Levati E."/>
            <person name="Barry K.W."/>
            <person name="Belfiori B."/>
            <person name="Cichocki N."/>
            <person name="Clum A."/>
            <person name="Dockter R.B."/>
            <person name="Fauchery L."/>
            <person name="Guy J."/>
            <person name="Iotti M."/>
            <person name="Le Tacon F."/>
            <person name="Lindquist E.A."/>
            <person name="Lipzen A."/>
            <person name="Malagnac F."/>
            <person name="Mello A."/>
            <person name="Molinier V."/>
            <person name="Miyauchi S."/>
            <person name="Poulain J."/>
            <person name="Riccioni C."/>
            <person name="Rubini A."/>
            <person name="Sitrit Y."/>
            <person name="Splivallo R."/>
            <person name="Traeger S."/>
            <person name="Wang M."/>
            <person name="Zifcakova L."/>
            <person name="Wipf D."/>
            <person name="Zambonelli A."/>
            <person name="Paolocci F."/>
            <person name="Nowrousian M."/>
            <person name="Ottonello S."/>
            <person name="Baldrian P."/>
            <person name="Spatafora J.W."/>
            <person name="Henrissat B."/>
            <person name="Nagy L.G."/>
            <person name="Aury J.M."/>
            <person name="Wincker P."/>
            <person name="Grigoriev I.V."/>
            <person name="Bonfante P."/>
            <person name="Martin F.M."/>
        </authorList>
    </citation>
    <scope>NUCLEOTIDE SEQUENCE [LARGE SCALE GENOMIC DNA]</scope>
    <source>
        <strain evidence="2 3">RN42</strain>
    </source>
</reference>
<dbReference type="EMBL" id="ML119772">
    <property type="protein sequence ID" value="RPA75094.1"/>
    <property type="molecule type" value="Genomic_DNA"/>
</dbReference>
<feature type="compositionally biased region" description="Basic residues" evidence="1">
    <location>
        <begin position="331"/>
        <end position="341"/>
    </location>
</feature>
<keyword evidence="3" id="KW-1185">Reference proteome</keyword>
<accession>A0A3N4HZK1</accession>
<gene>
    <name evidence="2" type="ORF">BJ508DRAFT_380265</name>
</gene>
<name>A0A3N4HZK1_ASCIM</name>
<dbReference type="AlphaFoldDB" id="A0A3N4HZK1"/>
<sequence length="435" mass="47633">MSGILPTFRSKVPVSKTCDRRRYCSGTEKRRQSGLLHLVSFPTKTSSPDNNDGFINLPLYIQRSVYSTTKRLWPRLKQQHQQANVLISQNSRSRTWHPTFRLAPTPPNNKLSNATAALTPLSSLPLSTTSPITLSPQYHANTDALDIYDDPPHPRNLARLTPTTMSYSLPGFALTNASVKLPDLKTFHGLGGIFDGTSEGKTADGGDGGAQVPKEEAVKGMVKKWGWGVGKFERLHLGDKEVEMCAAEILPHITNPRTLRNAITLGNKDTSVRWTLALNESLDELIKSVIAKHPESQIILENMFPLDSTIARFTVLQLISEIEPEAVRSRPGGRRSRRKANQRSNATTSSPDALGAGGADANIPENLIGEDQGRQNAVAVAEGDDDELDQFGAHVFCDRDNNKLIKTVHTKLQNNVARIGSLAKWEAMSSGGSEC</sequence>
<proteinExistence type="predicted"/>
<evidence type="ECO:0000313" key="3">
    <source>
        <dbReference type="Proteomes" id="UP000275078"/>
    </source>
</evidence>
<feature type="compositionally biased region" description="Polar residues" evidence="1">
    <location>
        <begin position="342"/>
        <end position="351"/>
    </location>
</feature>
<organism evidence="2 3">
    <name type="scientific">Ascobolus immersus RN42</name>
    <dbReference type="NCBI Taxonomy" id="1160509"/>
    <lineage>
        <taxon>Eukaryota</taxon>
        <taxon>Fungi</taxon>
        <taxon>Dikarya</taxon>
        <taxon>Ascomycota</taxon>
        <taxon>Pezizomycotina</taxon>
        <taxon>Pezizomycetes</taxon>
        <taxon>Pezizales</taxon>
        <taxon>Ascobolaceae</taxon>
        <taxon>Ascobolus</taxon>
    </lineage>
</organism>
<evidence type="ECO:0000313" key="2">
    <source>
        <dbReference type="EMBL" id="RPA75094.1"/>
    </source>
</evidence>